<dbReference type="SMART" id="SM00674">
    <property type="entry name" value="CENPB"/>
    <property type="match status" value="1"/>
</dbReference>
<organism evidence="4 5">
    <name type="scientific">Aplysia californica</name>
    <name type="common">California sea hare</name>
    <dbReference type="NCBI Taxonomy" id="6500"/>
    <lineage>
        <taxon>Eukaryota</taxon>
        <taxon>Metazoa</taxon>
        <taxon>Spiralia</taxon>
        <taxon>Lophotrochozoa</taxon>
        <taxon>Mollusca</taxon>
        <taxon>Gastropoda</taxon>
        <taxon>Heterobranchia</taxon>
        <taxon>Euthyneura</taxon>
        <taxon>Tectipleura</taxon>
        <taxon>Aplysiida</taxon>
        <taxon>Aplysioidea</taxon>
        <taxon>Aplysiidae</taxon>
        <taxon>Aplysia</taxon>
    </lineage>
</organism>
<dbReference type="InterPro" id="IPR009057">
    <property type="entry name" value="Homeodomain-like_sf"/>
</dbReference>
<dbReference type="Gene3D" id="1.10.10.60">
    <property type="entry name" value="Homeodomain-like"/>
    <property type="match status" value="2"/>
</dbReference>
<evidence type="ECO:0000259" key="3">
    <source>
        <dbReference type="PROSITE" id="PS51253"/>
    </source>
</evidence>
<feature type="compositionally biased region" description="Low complexity" evidence="2">
    <location>
        <begin position="185"/>
        <end position="196"/>
    </location>
</feature>
<reference evidence="5" key="1">
    <citation type="submission" date="2025-08" db="UniProtKB">
        <authorList>
            <consortium name="RefSeq"/>
        </authorList>
    </citation>
    <scope>IDENTIFICATION</scope>
</reference>
<dbReference type="PANTHER" id="PTHR19303">
    <property type="entry name" value="TRANSPOSON"/>
    <property type="match status" value="1"/>
</dbReference>
<feature type="domain" description="HTH CENPB-type" evidence="3">
    <location>
        <begin position="68"/>
        <end position="139"/>
    </location>
</feature>
<keyword evidence="4" id="KW-1185">Reference proteome</keyword>
<dbReference type="GeneID" id="101864036"/>
<gene>
    <name evidence="5" type="primary">LOC101864036</name>
</gene>
<evidence type="ECO:0000256" key="2">
    <source>
        <dbReference type="SAM" id="MobiDB-lite"/>
    </source>
</evidence>
<evidence type="ECO:0000256" key="1">
    <source>
        <dbReference type="ARBA" id="ARBA00023125"/>
    </source>
</evidence>
<dbReference type="RefSeq" id="XP_005111615.1">
    <property type="nucleotide sequence ID" value="XM_005111558.3"/>
</dbReference>
<proteinExistence type="predicted"/>
<dbReference type="InterPro" id="IPR050863">
    <property type="entry name" value="CenT-Element_Derived"/>
</dbReference>
<accession>A0ABM0K8W1</accession>
<evidence type="ECO:0000313" key="5">
    <source>
        <dbReference type="RefSeq" id="XP_005111615.1"/>
    </source>
</evidence>
<sequence length="673" mass="76083">MAENKRSRLTAQEKQEICNYFKAWPSKSQQEIALHFSAVWHKTVKRRTISDILKDSEKWNLQTEMHPQSKKLGTARHESMERALFLWYMTARARNIPITQAVLRRKASQLGSQHEITGFRYSNGWLDRFKRRYSISCRIKSDESESAMVDQAELQTGADSHFIMSREFPRSGPSSQGVSYEDSEMSSSSIHSSSSSVPRAVHPTTRNFPATSEEGDIIFTHPEDIKPKVECLVGKISVVGEESLSNVREDIEMVDMVEDIQYDIKTSPPREGFSAASGAAESEPGSSSTVSPPHGASGDASSSRPEQFLDVSSLTEEVLLQHRPSDVFCAGVTGLFFKSLPNRMKSLLGARCAHGELPHERVTVLLATNLEGSEKLPLLCVGSPDNGQYLRHVAFGPVDYKSNLKSWITKEMFTHWLWKLDAHFESQGRNVALLVNNYFDTFEGLELRAIHLILLPINESLRSSIQPCDHGIIRQFKLLFRCNLLQQYVAHLEHSRKTTCTTATGTDPPKFEWNFPEALYAMRQSWAQVESSVIWDAFDSAGLSAPQLANQQPQARDAEEYYEKLMTRLNSLLARRIPPVAYLSLDAELAIKRLPSVRRSCIQYFPLPHQSVADPSLADVKKALSVIRRFAERNFSNKSEVRSVYDSVDSLSDLMDNNILREPRQTSIVEYFK</sequence>
<feature type="compositionally biased region" description="Low complexity" evidence="2">
    <location>
        <begin position="271"/>
        <end position="288"/>
    </location>
</feature>
<evidence type="ECO:0000313" key="4">
    <source>
        <dbReference type="Proteomes" id="UP000694888"/>
    </source>
</evidence>
<dbReference type="Pfam" id="PF03184">
    <property type="entry name" value="DDE_1"/>
    <property type="match status" value="1"/>
</dbReference>
<dbReference type="Proteomes" id="UP000694888">
    <property type="component" value="Unplaced"/>
</dbReference>
<dbReference type="InterPro" id="IPR004875">
    <property type="entry name" value="DDE_SF_endonuclease_dom"/>
</dbReference>
<keyword evidence="1" id="KW-0238">DNA-binding</keyword>
<name>A0ABM0K8W1_APLCA</name>
<feature type="region of interest" description="Disordered" evidence="2">
    <location>
        <begin position="167"/>
        <end position="213"/>
    </location>
</feature>
<dbReference type="PANTHER" id="PTHR19303:SF73">
    <property type="entry name" value="PROTEIN PDC2"/>
    <property type="match status" value="1"/>
</dbReference>
<dbReference type="InterPro" id="IPR006600">
    <property type="entry name" value="HTH_CenpB_DNA-bd_dom"/>
</dbReference>
<feature type="region of interest" description="Disordered" evidence="2">
    <location>
        <begin position="266"/>
        <end position="307"/>
    </location>
</feature>
<dbReference type="PROSITE" id="PS51253">
    <property type="entry name" value="HTH_CENPB"/>
    <property type="match status" value="1"/>
</dbReference>
<dbReference type="SUPFAM" id="SSF46689">
    <property type="entry name" value="Homeodomain-like"/>
    <property type="match status" value="1"/>
</dbReference>
<dbReference type="Pfam" id="PF03221">
    <property type="entry name" value="HTH_Tnp_Tc5"/>
    <property type="match status" value="1"/>
</dbReference>
<protein>
    <submittedName>
        <fullName evidence="5">Tigger transposable element-derived protein 4 isoform X1</fullName>
    </submittedName>
</protein>